<keyword evidence="2" id="KW-0433">Leucine-rich repeat</keyword>
<dbReference type="PANTHER" id="PTHR48010">
    <property type="entry name" value="OS05G0588300 PROTEIN"/>
    <property type="match status" value="1"/>
</dbReference>
<dbReference type="STRING" id="3469.A0A4Y7I717"/>
<evidence type="ECO:0000256" key="6">
    <source>
        <dbReference type="ARBA" id="ARBA00022989"/>
    </source>
</evidence>
<dbReference type="Pfam" id="PF08263">
    <property type="entry name" value="LRRNT_2"/>
    <property type="match status" value="1"/>
</dbReference>
<keyword evidence="4 8" id="KW-0732">Signal</keyword>
<evidence type="ECO:0000256" key="3">
    <source>
        <dbReference type="ARBA" id="ARBA00022692"/>
    </source>
</evidence>
<organism evidence="10 11">
    <name type="scientific">Papaver somniferum</name>
    <name type="common">Opium poppy</name>
    <dbReference type="NCBI Taxonomy" id="3469"/>
    <lineage>
        <taxon>Eukaryota</taxon>
        <taxon>Viridiplantae</taxon>
        <taxon>Streptophyta</taxon>
        <taxon>Embryophyta</taxon>
        <taxon>Tracheophyta</taxon>
        <taxon>Spermatophyta</taxon>
        <taxon>Magnoliopsida</taxon>
        <taxon>Ranunculales</taxon>
        <taxon>Papaveraceae</taxon>
        <taxon>Papaveroideae</taxon>
        <taxon>Papaver</taxon>
    </lineage>
</organism>
<keyword evidence="5" id="KW-0677">Repeat</keyword>
<dbReference type="OMA" id="CTHARMR"/>
<evidence type="ECO:0000256" key="2">
    <source>
        <dbReference type="ARBA" id="ARBA00022614"/>
    </source>
</evidence>
<dbReference type="Gramene" id="RZC43492">
    <property type="protein sequence ID" value="RZC43492"/>
    <property type="gene ID" value="C5167_036445"/>
</dbReference>
<dbReference type="SUPFAM" id="SSF52058">
    <property type="entry name" value="L domain-like"/>
    <property type="match status" value="1"/>
</dbReference>
<proteinExistence type="predicted"/>
<evidence type="ECO:0000256" key="4">
    <source>
        <dbReference type="ARBA" id="ARBA00022729"/>
    </source>
</evidence>
<evidence type="ECO:0000259" key="9">
    <source>
        <dbReference type="Pfam" id="PF08263"/>
    </source>
</evidence>
<evidence type="ECO:0000256" key="5">
    <source>
        <dbReference type="ARBA" id="ARBA00022737"/>
    </source>
</evidence>
<name>A0A4Y7I717_PAPSO</name>
<evidence type="ECO:0000256" key="7">
    <source>
        <dbReference type="ARBA" id="ARBA00023136"/>
    </source>
</evidence>
<dbReference type="InterPro" id="IPR013210">
    <property type="entry name" value="LRR_N_plant-typ"/>
</dbReference>
<gene>
    <name evidence="10" type="ORF">C5167_036445</name>
</gene>
<dbReference type="AlphaFoldDB" id="A0A4Y7I717"/>
<dbReference type="Pfam" id="PF00560">
    <property type="entry name" value="LRR_1"/>
    <property type="match status" value="3"/>
</dbReference>
<keyword evidence="6" id="KW-1133">Transmembrane helix</keyword>
<feature type="signal peptide" evidence="8">
    <location>
        <begin position="1"/>
        <end position="19"/>
    </location>
</feature>
<sequence length="256" mass="28241">MVLLLLSCVLLKISAQTEAEALIKWKNSLDFHSLTSWSLANGRTNPCRWSGIKCGSSDSVIEINLDSSGVNGKLDQFNFSVFPKLTYLNLANNNLSGTMPAEIGKLAELRFLRLANNTLTGPIPYQVCNLQKLRNLELSENYLSNPDSTQCKGMASLTRLDLNYNYLASEVPPFIFKSPKLAYVDISDNTDIGGPLPIQFMKTLKNIQFLNLSGNSFKGPIPAEIGNLTQLQDLRLSRNQLNGSIPSEIVSQPQNS</sequence>
<dbReference type="Gene3D" id="3.80.10.10">
    <property type="entry name" value="Ribonuclease Inhibitor"/>
    <property type="match status" value="2"/>
</dbReference>
<evidence type="ECO:0000313" key="11">
    <source>
        <dbReference type="Proteomes" id="UP000316621"/>
    </source>
</evidence>
<dbReference type="SMART" id="SM00369">
    <property type="entry name" value="LRR_TYP"/>
    <property type="match status" value="4"/>
</dbReference>
<evidence type="ECO:0000256" key="1">
    <source>
        <dbReference type="ARBA" id="ARBA00004370"/>
    </source>
</evidence>
<dbReference type="PRINTS" id="PR00019">
    <property type="entry name" value="LEURICHRPT"/>
</dbReference>
<protein>
    <recommendedName>
        <fullName evidence="9">Leucine-rich repeat-containing N-terminal plant-type domain-containing protein</fullName>
    </recommendedName>
</protein>
<dbReference type="EMBL" id="CM010715">
    <property type="protein sequence ID" value="RZC43492.1"/>
    <property type="molecule type" value="Genomic_DNA"/>
</dbReference>
<dbReference type="InterPro" id="IPR050994">
    <property type="entry name" value="At_inactive_RLKs"/>
</dbReference>
<dbReference type="PANTHER" id="PTHR48010:SF5">
    <property type="entry name" value="PROTEIN TOO MANY MOUTHS"/>
    <property type="match status" value="1"/>
</dbReference>
<keyword evidence="3" id="KW-0812">Transmembrane</keyword>
<dbReference type="GO" id="GO:0016020">
    <property type="term" value="C:membrane"/>
    <property type="evidence" value="ECO:0007669"/>
    <property type="project" value="UniProtKB-SubCell"/>
</dbReference>
<dbReference type="FunFam" id="3.80.10.10:FF:000400">
    <property type="entry name" value="Nuclear pore complex protein NUP107"/>
    <property type="match status" value="1"/>
</dbReference>
<accession>A0A4Y7I717</accession>
<keyword evidence="7" id="KW-0472">Membrane</keyword>
<dbReference type="InterPro" id="IPR003591">
    <property type="entry name" value="Leu-rich_rpt_typical-subtyp"/>
</dbReference>
<reference evidence="10 11" key="1">
    <citation type="journal article" date="2018" name="Science">
        <title>The opium poppy genome and morphinan production.</title>
        <authorList>
            <person name="Guo L."/>
            <person name="Winzer T."/>
            <person name="Yang X."/>
            <person name="Li Y."/>
            <person name="Ning Z."/>
            <person name="He Z."/>
            <person name="Teodor R."/>
            <person name="Lu Y."/>
            <person name="Bowser T.A."/>
            <person name="Graham I.A."/>
            <person name="Ye K."/>
        </authorList>
    </citation>
    <scope>NUCLEOTIDE SEQUENCE [LARGE SCALE GENOMIC DNA]</scope>
    <source>
        <strain evidence="11">cv. HN1</strain>
        <tissue evidence="10">Leaves</tissue>
    </source>
</reference>
<dbReference type="Proteomes" id="UP000316621">
    <property type="component" value="Chromosome 1"/>
</dbReference>
<comment type="subcellular location">
    <subcellularLocation>
        <location evidence="1">Membrane</location>
    </subcellularLocation>
</comment>
<dbReference type="InterPro" id="IPR032675">
    <property type="entry name" value="LRR_dom_sf"/>
</dbReference>
<feature type="domain" description="Leucine-rich repeat-containing N-terminal plant-type" evidence="9">
    <location>
        <begin position="16"/>
        <end position="54"/>
    </location>
</feature>
<dbReference type="Pfam" id="PF13855">
    <property type="entry name" value="LRR_8"/>
    <property type="match status" value="1"/>
</dbReference>
<keyword evidence="11" id="KW-1185">Reference proteome</keyword>
<dbReference type="InterPro" id="IPR001611">
    <property type="entry name" value="Leu-rich_rpt"/>
</dbReference>
<evidence type="ECO:0000256" key="8">
    <source>
        <dbReference type="SAM" id="SignalP"/>
    </source>
</evidence>
<feature type="chain" id="PRO_5021436418" description="Leucine-rich repeat-containing N-terminal plant-type domain-containing protein" evidence="8">
    <location>
        <begin position="20"/>
        <end position="256"/>
    </location>
</feature>
<evidence type="ECO:0000313" key="10">
    <source>
        <dbReference type="EMBL" id="RZC43492.1"/>
    </source>
</evidence>